<evidence type="ECO:0000313" key="1">
    <source>
        <dbReference type="EMBL" id="XBJ30104.1"/>
    </source>
</evidence>
<name>A0AAU7EAY3_9BACT</name>
<dbReference type="RefSeq" id="WP_348519108.1">
    <property type="nucleotide sequence ID" value="NZ_CP155620.1"/>
</dbReference>
<organism evidence="1">
    <name type="scientific">Campylobacter sp. CCS1377</name>
    <dbReference type="NCBI Taxonomy" id="3158229"/>
    <lineage>
        <taxon>Bacteria</taxon>
        <taxon>Pseudomonadati</taxon>
        <taxon>Campylobacterota</taxon>
        <taxon>Epsilonproteobacteria</taxon>
        <taxon>Campylobacterales</taxon>
        <taxon>Campylobacteraceae</taxon>
        <taxon>Campylobacter</taxon>
    </lineage>
</organism>
<dbReference type="AlphaFoldDB" id="A0AAU7EAY3"/>
<sequence>MSQSQAEDLNDFIKQNPIEWSITGDVFADSVYITKLRNTITDIDEFKKQWLEMKAKSDEMGEIYKAEIAKQNREIALAQKIQTKKKINPLNLYKQKAKAKPIKMIIE</sequence>
<gene>
    <name evidence="1" type="ORF">AAH949_04570</name>
</gene>
<accession>A0AAU7EAY3</accession>
<reference evidence="1" key="1">
    <citation type="submission" date="2024-05" db="EMBL/GenBank/DDBJ databases">
        <title>Campylobacter coli isolated from environmental waters in Slovenia.</title>
        <authorList>
            <person name="Zautner A.E."/>
            <person name="Bunk B."/>
            <person name="Riedel T."/>
            <person name="Sproeer C."/>
        </authorList>
    </citation>
    <scope>NUCLEOTIDE SEQUENCE</scope>
    <source>
        <strain evidence="1">CCS1377</strain>
    </source>
</reference>
<protein>
    <submittedName>
        <fullName evidence="1">Uncharacterized protein</fullName>
    </submittedName>
</protein>
<proteinExistence type="predicted"/>
<dbReference type="EMBL" id="CP155620">
    <property type="protein sequence ID" value="XBJ30104.1"/>
    <property type="molecule type" value="Genomic_DNA"/>
</dbReference>